<accession>A0A4Y6ULS1</accession>
<dbReference type="Proteomes" id="UP000316313">
    <property type="component" value="Chromosome"/>
</dbReference>
<evidence type="ECO:0000256" key="1">
    <source>
        <dbReference type="SAM" id="SignalP"/>
    </source>
</evidence>
<gene>
    <name evidence="2" type="ORF">E3D00_05290</name>
</gene>
<feature type="chain" id="PRO_5021400427" description="UrcA family protein" evidence="1">
    <location>
        <begin position="23"/>
        <end position="114"/>
    </location>
</feature>
<name>A0A4Y6ULS1_9PROT</name>
<dbReference type="EMBL" id="CP038141">
    <property type="protein sequence ID" value="QDH18004.1"/>
    <property type="molecule type" value="Genomic_DNA"/>
</dbReference>
<evidence type="ECO:0000313" key="2">
    <source>
        <dbReference type="EMBL" id="QDH18004.1"/>
    </source>
</evidence>
<keyword evidence="3" id="KW-1185">Reference proteome</keyword>
<dbReference type="AlphaFoldDB" id="A0A4Y6ULS1"/>
<evidence type="ECO:0008006" key="4">
    <source>
        <dbReference type="Google" id="ProtNLM"/>
    </source>
</evidence>
<evidence type="ECO:0000313" key="3">
    <source>
        <dbReference type="Proteomes" id="UP000316313"/>
    </source>
</evidence>
<keyword evidence="1" id="KW-0732">Signal</keyword>
<reference evidence="2 3" key="1">
    <citation type="submission" date="2019-03" db="EMBL/GenBank/DDBJ databases">
        <title>The complete genome sequence of Swingsia samuiensis NBRC107927(T).</title>
        <authorList>
            <person name="Chua K.-O."/>
            <person name="Chan K.-G."/>
            <person name="See-Too W.-S."/>
        </authorList>
    </citation>
    <scope>NUCLEOTIDE SEQUENCE [LARGE SCALE GENOMIC DNA]</scope>
    <source>
        <strain evidence="2 3">AH83</strain>
    </source>
</reference>
<proteinExistence type="predicted"/>
<dbReference type="KEGG" id="ssam:E3D00_05290"/>
<sequence>MRNLFILFLCVLMLGIFNNSKAAAISHENTKKNIVNKSDGTISVTSESMDYCQKLVKNVDKYLIQPHEIPVGAMEDALRLRQEGEKFCQHHRIRGGIARLRRALVLIRSSQEHK</sequence>
<protein>
    <recommendedName>
        <fullName evidence="4">UrcA family protein</fullName>
    </recommendedName>
</protein>
<feature type="signal peptide" evidence="1">
    <location>
        <begin position="1"/>
        <end position="22"/>
    </location>
</feature>
<organism evidence="2 3">
    <name type="scientific">Swingsia samuiensis</name>
    <dbReference type="NCBI Taxonomy" id="1293412"/>
    <lineage>
        <taxon>Bacteria</taxon>
        <taxon>Pseudomonadati</taxon>
        <taxon>Pseudomonadota</taxon>
        <taxon>Alphaproteobacteria</taxon>
        <taxon>Acetobacterales</taxon>
        <taxon>Acetobacteraceae</taxon>
        <taxon>Swingsia</taxon>
    </lineage>
</organism>
<dbReference type="OrthoDB" id="7275517at2"/>